<dbReference type="VEuPathDB" id="VectorBase:BGLB004388"/>
<dbReference type="Pfam" id="PF01823">
    <property type="entry name" value="MACPF"/>
    <property type="match status" value="1"/>
</dbReference>
<evidence type="ECO:0000313" key="4">
    <source>
        <dbReference type="Proteomes" id="UP000076420"/>
    </source>
</evidence>
<evidence type="ECO:0000313" key="3">
    <source>
        <dbReference type="EnsemblMetazoa" id="BGLB004388-PB"/>
    </source>
</evidence>
<protein>
    <recommendedName>
        <fullName evidence="2">MACPF domain-containing protein</fullName>
    </recommendedName>
</protein>
<evidence type="ECO:0000256" key="1">
    <source>
        <dbReference type="SAM" id="Phobius"/>
    </source>
</evidence>
<accession>A0A2C9JLK0</accession>
<keyword evidence="1" id="KW-1133">Transmembrane helix</keyword>
<dbReference type="EnsemblMetazoa" id="BGLB004388-RB">
    <property type="protein sequence ID" value="BGLB004388-PB"/>
    <property type="gene ID" value="BGLB004388"/>
</dbReference>
<name>A0A2C9JLK0_BIOGL</name>
<feature type="transmembrane region" description="Helical" evidence="1">
    <location>
        <begin position="21"/>
        <end position="42"/>
    </location>
</feature>
<keyword evidence="1" id="KW-0472">Membrane</keyword>
<dbReference type="AlphaFoldDB" id="A0A2C9JLK0"/>
<dbReference type="KEGG" id="bgt:106059038"/>
<dbReference type="InterPro" id="IPR020864">
    <property type="entry name" value="MACPF"/>
</dbReference>
<sequence>MVKDDYVKTDKISNFKEAKTSYLAVASASFMSIFNLSAAFGYSSTYDNTQRDTYSKSISHSVVKTIGGPLYDPEALGLSTWVQGVDKNLVPMDRTGDPLNFLVKPQLLPELPYSTVNALEKVVRRSIELYYEMNTYRGCTKLGAPNFSYAANVDDGSCNAKATNLTFGGLEESLFSNCPPTFYPRRLLTDMTLCLSDDFEQSSQLAIPFGGFFSCKSGNPLAVSQQPAPKNGLQAFISQNNDGSTSYPMRCPDGYGQHLAAVDSGCSINFCAKTGSMTKTPITPIRRPPFMSKPDTLYAYEEKYIFNPETL</sequence>
<dbReference type="Proteomes" id="UP000076420">
    <property type="component" value="Unassembled WGS sequence"/>
</dbReference>
<evidence type="ECO:0000259" key="2">
    <source>
        <dbReference type="Pfam" id="PF01823"/>
    </source>
</evidence>
<dbReference type="VEuPathDB" id="VectorBase:BGLAX_026910"/>
<organism evidence="3 4">
    <name type="scientific">Biomphalaria glabrata</name>
    <name type="common">Bloodfluke planorb</name>
    <name type="synonym">Freshwater snail</name>
    <dbReference type="NCBI Taxonomy" id="6526"/>
    <lineage>
        <taxon>Eukaryota</taxon>
        <taxon>Metazoa</taxon>
        <taxon>Spiralia</taxon>
        <taxon>Lophotrochozoa</taxon>
        <taxon>Mollusca</taxon>
        <taxon>Gastropoda</taxon>
        <taxon>Heterobranchia</taxon>
        <taxon>Euthyneura</taxon>
        <taxon>Panpulmonata</taxon>
        <taxon>Hygrophila</taxon>
        <taxon>Lymnaeoidea</taxon>
        <taxon>Planorbidae</taxon>
        <taxon>Biomphalaria</taxon>
    </lineage>
</organism>
<proteinExistence type="predicted"/>
<gene>
    <name evidence="3" type="primary">106059038</name>
</gene>
<dbReference type="STRING" id="6526.A0A2C9JLK0"/>
<reference evidence="3" key="1">
    <citation type="submission" date="2020-05" db="UniProtKB">
        <authorList>
            <consortium name="EnsemblMetazoa"/>
        </authorList>
    </citation>
    <scope>IDENTIFICATION</scope>
    <source>
        <strain evidence="3">BB02</strain>
    </source>
</reference>
<feature type="domain" description="MACPF" evidence="2">
    <location>
        <begin position="6"/>
        <end position="107"/>
    </location>
</feature>
<keyword evidence="1" id="KW-0812">Transmembrane</keyword>